<proteinExistence type="predicted"/>
<evidence type="ECO:0000313" key="1">
    <source>
        <dbReference type="EMBL" id="RFM24987.1"/>
    </source>
</evidence>
<evidence type="ECO:0000313" key="2">
    <source>
        <dbReference type="Proteomes" id="UP000266389"/>
    </source>
</evidence>
<dbReference type="InterPro" id="IPR025990">
    <property type="entry name" value="zinc_ribbon_bacterial"/>
</dbReference>
<dbReference type="EMBL" id="PHFL01000013">
    <property type="protein sequence ID" value="RFM24987.1"/>
    <property type="molecule type" value="Genomic_DNA"/>
</dbReference>
<dbReference type="AlphaFoldDB" id="A0A395M2I5"/>
<dbReference type="Proteomes" id="UP000266389">
    <property type="component" value="Unassembled WGS sequence"/>
</dbReference>
<name>A0A395M2I5_9BACT</name>
<accession>A0A395M2I5</accession>
<dbReference type="InterPro" id="IPR017143">
    <property type="entry name" value="UCP037225"/>
</dbReference>
<dbReference type="Pfam" id="PF14255">
    <property type="entry name" value="Zn_ribbon_21"/>
    <property type="match status" value="1"/>
</dbReference>
<dbReference type="PIRSF" id="PIRSF037225">
    <property type="entry name" value="UCP037225"/>
    <property type="match status" value="1"/>
</dbReference>
<comment type="caution">
    <text evidence="1">The sequence shown here is derived from an EMBL/GenBank/DDBJ whole genome shotgun (WGS) entry which is preliminary data.</text>
</comment>
<protein>
    <submittedName>
        <fullName evidence="1">CPXCG motif-containing cysteine-rich protein</fullName>
    </submittedName>
</protein>
<gene>
    <name evidence="1" type="ORF">D0433_02960</name>
</gene>
<sequence>MLIESGYLCAVCGEWNETTVDSEGGAHQTYIEDCFVCCHPNTLYITIDEEAQTATIDARFEE</sequence>
<reference evidence="1 2" key="1">
    <citation type="journal article" date="2011" name="ISME J.">
        <title>Community ecology of hot spring cyanobacterial mats: predominant populations and their functional potential.</title>
        <authorList>
            <person name="Klatt C.G."/>
            <person name="Wood J.M."/>
            <person name="Rusch D.B."/>
            <person name="Bateson M.M."/>
            <person name="Hamamura N."/>
            <person name="Heidelberg J.F."/>
            <person name="Grossman A.R."/>
            <person name="Bhaya D."/>
            <person name="Cohan F.M."/>
            <person name="Kuhl M."/>
            <person name="Bryant D.A."/>
            <person name="Ward D.M."/>
        </authorList>
    </citation>
    <scope>NUCLEOTIDE SEQUENCE [LARGE SCALE GENOMIC DNA]</scope>
    <source>
        <strain evidence="1">OS</strain>
    </source>
</reference>
<organism evidence="1 2">
    <name type="scientific">Candidatus Thermochlorobacter aerophilus</name>
    <dbReference type="NCBI Taxonomy" id="1868324"/>
    <lineage>
        <taxon>Bacteria</taxon>
        <taxon>Pseudomonadati</taxon>
        <taxon>Chlorobiota</taxon>
        <taxon>Chlorobiia</taxon>
        <taxon>Chlorobiales</taxon>
        <taxon>Candidatus Thermochlorobacteriaceae</taxon>
        <taxon>Candidatus Thermochlorobacter</taxon>
    </lineage>
</organism>